<dbReference type="EMBL" id="BAAAUT010000078">
    <property type="protein sequence ID" value="GAA3163246.1"/>
    <property type="molecule type" value="Genomic_DNA"/>
</dbReference>
<feature type="signal peptide" evidence="2">
    <location>
        <begin position="1"/>
        <end position="17"/>
    </location>
</feature>
<keyword evidence="2" id="KW-0732">Signal</keyword>
<sequence length="208" mass="20424">MRIRHLAAAAVTAAALAAVPAGTAGAESAGPSAPAGPSGAEVPGPVHVGDCAGGEARRLTGTERKRLEAELEEAGSRVGKAVPGVDRVPAVPAVPADPSADGPPEAAFMGGDGKVRVVEKDGKVRVVDGSGKAVPGVPGRGAGVRVKRLPDGTVVAEAVPAEAVPAEAVPALPARPGEPGGEPAMRARPGQDAGKRGVICIRKAPEKD</sequence>
<protein>
    <submittedName>
        <fullName evidence="3">Uncharacterized protein</fullName>
    </submittedName>
</protein>
<gene>
    <name evidence="3" type="ORF">GCM10010466_62750</name>
</gene>
<proteinExistence type="predicted"/>
<evidence type="ECO:0000313" key="4">
    <source>
        <dbReference type="Proteomes" id="UP001500320"/>
    </source>
</evidence>
<evidence type="ECO:0000256" key="1">
    <source>
        <dbReference type="SAM" id="MobiDB-lite"/>
    </source>
</evidence>
<accession>A0ABP6NZU6</accession>
<dbReference type="RefSeq" id="WP_344865909.1">
    <property type="nucleotide sequence ID" value="NZ_BAAAUT010000078.1"/>
</dbReference>
<feature type="region of interest" description="Disordered" evidence="1">
    <location>
        <begin position="21"/>
        <end position="62"/>
    </location>
</feature>
<dbReference type="Proteomes" id="UP001500320">
    <property type="component" value="Unassembled WGS sequence"/>
</dbReference>
<evidence type="ECO:0000256" key="2">
    <source>
        <dbReference type="SAM" id="SignalP"/>
    </source>
</evidence>
<reference evidence="4" key="1">
    <citation type="journal article" date="2019" name="Int. J. Syst. Evol. Microbiol.">
        <title>The Global Catalogue of Microorganisms (GCM) 10K type strain sequencing project: providing services to taxonomists for standard genome sequencing and annotation.</title>
        <authorList>
            <consortium name="The Broad Institute Genomics Platform"/>
            <consortium name="The Broad Institute Genome Sequencing Center for Infectious Disease"/>
            <person name="Wu L."/>
            <person name="Ma J."/>
        </authorList>
    </citation>
    <scope>NUCLEOTIDE SEQUENCE [LARGE SCALE GENOMIC DNA]</scope>
    <source>
        <strain evidence="4">JCM 9373</strain>
    </source>
</reference>
<feature type="compositionally biased region" description="Low complexity" evidence="1">
    <location>
        <begin position="169"/>
        <end position="184"/>
    </location>
</feature>
<feature type="chain" id="PRO_5046812008" evidence="2">
    <location>
        <begin position="18"/>
        <end position="208"/>
    </location>
</feature>
<feature type="region of interest" description="Disordered" evidence="1">
    <location>
        <begin position="169"/>
        <end position="208"/>
    </location>
</feature>
<name>A0ABP6NZU6_9ACTN</name>
<organism evidence="3 4">
    <name type="scientific">Planomonospora alba</name>
    <dbReference type="NCBI Taxonomy" id="161354"/>
    <lineage>
        <taxon>Bacteria</taxon>
        <taxon>Bacillati</taxon>
        <taxon>Actinomycetota</taxon>
        <taxon>Actinomycetes</taxon>
        <taxon>Streptosporangiales</taxon>
        <taxon>Streptosporangiaceae</taxon>
        <taxon>Planomonospora</taxon>
    </lineage>
</organism>
<evidence type="ECO:0000313" key="3">
    <source>
        <dbReference type="EMBL" id="GAA3163246.1"/>
    </source>
</evidence>
<feature type="compositionally biased region" description="Low complexity" evidence="1">
    <location>
        <begin position="21"/>
        <end position="46"/>
    </location>
</feature>
<comment type="caution">
    <text evidence="3">The sequence shown here is derived from an EMBL/GenBank/DDBJ whole genome shotgun (WGS) entry which is preliminary data.</text>
</comment>
<keyword evidence="4" id="KW-1185">Reference proteome</keyword>